<protein>
    <submittedName>
        <fullName evidence="1">Uncharacterized protein</fullName>
    </submittedName>
</protein>
<name>A0A7S1BV28_9STRA</name>
<proteinExistence type="predicted"/>
<reference evidence="1" key="1">
    <citation type="submission" date="2021-01" db="EMBL/GenBank/DDBJ databases">
        <authorList>
            <person name="Corre E."/>
            <person name="Pelletier E."/>
            <person name="Niang G."/>
            <person name="Scheremetjew M."/>
            <person name="Finn R."/>
            <person name="Kale V."/>
            <person name="Holt S."/>
            <person name="Cochrane G."/>
            <person name="Meng A."/>
            <person name="Brown T."/>
            <person name="Cohen L."/>
        </authorList>
    </citation>
    <scope>NUCLEOTIDE SEQUENCE</scope>
    <source>
        <strain evidence="1">308</strain>
    </source>
</reference>
<dbReference type="EMBL" id="HBFR01033929">
    <property type="protein sequence ID" value="CAD8897568.1"/>
    <property type="molecule type" value="Transcribed_RNA"/>
</dbReference>
<evidence type="ECO:0000313" key="1">
    <source>
        <dbReference type="EMBL" id="CAD8897568.1"/>
    </source>
</evidence>
<gene>
    <name evidence="1" type="ORF">CHYS00102_LOCUS24782</name>
</gene>
<accession>A0A7S1BV28</accession>
<sequence>MKDLGITVIAEEVFREGEYFVLELQIQHVDMIMLIEAFPRLDIDGDNEKIDLMNLNESELDKLIEEKKNTTAETKSHPTDYAKRSYIPISNRNYCEIYQPAFFSFSWLENRFFSEQVYAYSCTFNDT</sequence>
<organism evidence="1">
    <name type="scientific">Corethron hystrix</name>
    <dbReference type="NCBI Taxonomy" id="216773"/>
    <lineage>
        <taxon>Eukaryota</taxon>
        <taxon>Sar</taxon>
        <taxon>Stramenopiles</taxon>
        <taxon>Ochrophyta</taxon>
        <taxon>Bacillariophyta</taxon>
        <taxon>Coscinodiscophyceae</taxon>
        <taxon>Corethrophycidae</taxon>
        <taxon>Corethrales</taxon>
        <taxon>Corethraceae</taxon>
        <taxon>Corethron</taxon>
    </lineage>
</organism>
<dbReference type="AlphaFoldDB" id="A0A7S1BV28"/>